<organism evidence="1">
    <name type="scientific">Manihot esculenta</name>
    <name type="common">Cassava</name>
    <name type="synonym">Jatropha manihot</name>
    <dbReference type="NCBI Taxonomy" id="3983"/>
    <lineage>
        <taxon>Eukaryota</taxon>
        <taxon>Viridiplantae</taxon>
        <taxon>Streptophyta</taxon>
        <taxon>Embryophyta</taxon>
        <taxon>Tracheophyta</taxon>
        <taxon>Spermatophyta</taxon>
        <taxon>Magnoliopsida</taxon>
        <taxon>eudicotyledons</taxon>
        <taxon>Gunneridae</taxon>
        <taxon>Pentapetalae</taxon>
        <taxon>rosids</taxon>
        <taxon>fabids</taxon>
        <taxon>Malpighiales</taxon>
        <taxon>Euphorbiaceae</taxon>
        <taxon>Crotonoideae</taxon>
        <taxon>Manihoteae</taxon>
        <taxon>Manihot</taxon>
    </lineage>
</organism>
<evidence type="ECO:0000313" key="1">
    <source>
        <dbReference type="EMBL" id="OAY26790.1"/>
    </source>
</evidence>
<gene>
    <name evidence="1" type="ORF">MANES_16G075100</name>
</gene>
<proteinExistence type="predicted"/>
<protein>
    <submittedName>
        <fullName evidence="1">Uncharacterized protein</fullName>
    </submittedName>
</protein>
<dbReference type="AlphaFoldDB" id="A0A2C9UAQ3"/>
<sequence length="72" mass="8504">MRFWCVKVQAKIRPNCVIYFCQPSNDYISFRGVALRLLVDLAVQWCFGVSRKGGQWWVLDDIRLLFSFAKPF</sequence>
<dbReference type="EMBL" id="CM004402">
    <property type="protein sequence ID" value="OAY26790.1"/>
    <property type="molecule type" value="Genomic_DNA"/>
</dbReference>
<accession>A0A2C9UAQ3</accession>
<reference evidence="1" key="1">
    <citation type="submission" date="2016-02" db="EMBL/GenBank/DDBJ databases">
        <title>WGS assembly of Manihot esculenta.</title>
        <authorList>
            <person name="Bredeson J.V."/>
            <person name="Prochnik S.E."/>
            <person name="Lyons J.B."/>
            <person name="Schmutz J."/>
            <person name="Grimwood J."/>
            <person name="Vrebalov J."/>
            <person name="Bart R.S."/>
            <person name="Amuge T."/>
            <person name="Ferguson M.E."/>
            <person name="Green R."/>
            <person name="Putnam N."/>
            <person name="Stites J."/>
            <person name="Rounsley S."/>
            <person name="Rokhsar D.S."/>
        </authorList>
    </citation>
    <scope>NUCLEOTIDE SEQUENCE [LARGE SCALE GENOMIC DNA]</scope>
    <source>
        <tissue evidence="1">Leaf</tissue>
    </source>
</reference>
<name>A0A2C9UAQ3_MANES</name>